<keyword evidence="3 11" id="KW-0813">Transport</keyword>
<gene>
    <name evidence="15" type="ORF">PTD2_22147</name>
</gene>
<protein>
    <submittedName>
        <fullName evidence="15">TonB-dependent receptor</fullName>
    </submittedName>
</protein>
<feature type="domain" description="TonB-dependent receptor plug" evidence="14">
    <location>
        <begin position="66"/>
        <end position="171"/>
    </location>
</feature>
<dbReference type="Proteomes" id="UP000006201">
    <property type="component" value="Unassembled WGS sequence"/>
</dbReference>
<comment type="similarity">
    <text evidence="2">Belongs to the TonB-dependent receptor family. Hemoglobin/haptoglobin binding protein subfamily.</text>
</comment>
<organism evidence="15 16">
    <name type="scientific">Pseudoalteromonas tunicata D2</name>
    <dbReference type="NCBI Taxonomy" id="87626"/>
    <lineage>
        <taxon>Bacteria</taxon>
        <taxon>Pseudomonadati</taxon>
        <taxon>Pseudomonadota</taxon>
        <taxon>Gammaproteobacteria</taxon>
        <taxon>Alteromonadales</taxon>
        <taxon>Pseudoalteromonadaceae</taxon>
        <taxon>Pseudoalteromonas</taxon>
    </lineage>
</organism>
<keyword evidence="5 11" id="KW-0812">Transmembrane</keyword>
<dbReference type="PANTHER" id="PTHR30069">
    <property type="entry name" value="TONB-DEPENDENT OUTER MEMBRANE RECEPTOR"/>
    <property type="match status" value="1"/>
</dbReference>
<dbReference type="AlphaFoldDB" id="A4CB05"/>
<dbReference type="InterPro" id="IPR000531">
    <property type="entry name" value="Beta-barrel_TonB"/>
</dbReference>
<keyword evidence="10 11" id="KW-0998">Cell outer membrane</keyword>
<dbReference type="InterPro" id="IPR012910">
    <property type="entry name" value="Plug_dom"/>
</dbReference>
<comment type="caution">
    <text evidence="15">The sequence shown here is derived from an EMBL/GenBank/DDBJ whole genome shotgun (WGS) entry which is preliminary data.</text>
</comment>
<name>A4CB05_9GAMM</name>
<dbReference type="GO" id="GO:0015344">
    <property type="term" value="F:siderophore uptake transmembrane transporter activity"/>
    <property type="evidence" value="ECO:0007669"/>
    <property type="project" value="TreeGrafter"/>
</dbReference>
<dbReference type="InterPro" id="IPR037066">
    <property type="entry name" value="Plug_dom_sf"/>
</dbReference>
<evidence type="ECO:0000256" key="7">
    <source>
        <dbReference type="ARBA" id="ARBA00023077"/>
    </source>
</evidence>
<evidence type="ECO:0000256" key="1">
    <source>
        <dbReference type="ARBA" id="ARBA00004571"/>
    </source>
</evidence>
<evidence type="ECO:0000256" key="8">
    <source>
        <dbReference type="ARBA" id="ARBA00023136"/>
    </source>
</evidence>
<dbReference type="SUPFAM" id="SSF56935">
    <property type="entry name" value="Porins"/>
    <property type="match status" value="1"/>
</dbReference>
<reference evidence="15 16" key="1">
    <citation type="submission" date="2006-02" db="EMBL/GenBank/DDBJ databases">
        <authorList>
            <person name="Moran M.A."/>
            <person name="Kjelleberg S."/>
            <person name="Egan S."/>
            <person name="Saunders N."/>
            <person name="Thomas T."/>
            <person name="Ferriera S."/>
            <person name="Johnson J."/>
            <person name="Kravitz S."/>
            <person name="Halpern A."/>
            <person name="Remington K."/>
            <person name="Beeson K."/>
            <person name="Tran B."/>
            <person name="Rogers Y.-H."/>
            <person name="Friedman R."/>
            <person name="Venter J.C."/>
        </authorList>
    </citation>
    <scope>NUCLEOTIDE SEQUENCE [LARGE SCALE GENOMIC DNA]</scope>
    <source>
        <strain evidence="15 16">D2</strain>
    </source>
</reference>
<dbReference type="EMBL" id="AAOH01000004">
    <property type="protein sequence ID" value="EAR28563.1"/>
    <property type="molecule type" value="Genomic_DNA"/>
</dbReference>
<dbReference type="InterPro" id="IPR039426">
    <property type="entry name" value="TonB-dep_rcpt-like"/>
</dbReference>
<evidence type="ECO:0000256" key="6">
    <source>
        <dbReference type="ARBA" id="ARBA00022729"/>
    </source>
</evidence>
<evidence type="ECO:0000256" key="11">
    <source>
        <dbReference type="PROSITE-ProRule" id="PRU01360"/>
    </source>
</evidence>
<evidence type="ECO:0000256" key="5">
    <source>
        <dbReference type="ARBA" id="ARBA00022692"/>
    </source>
</evidence>
<keyword evidence="4 11" id="KW-1134">Transmembrane beta strand</keyword>
<dbReference type="PANTHER" id="PTHR30069:SF29">
    <property type="entry name" value="HEMOGLOBIN AND HEMOGLOBIN-HAPTOGLOBIN-BINDING PROTEIN 1-RELATED"/>
    <property type="match status" value="1"/>
</dbReference>
<evidence type="ECO:0000256" key="4">
    <source>
        <dbReference type="ARBA" id="ARBA00022452"/>
    </source>
</evidence>
<feature type="domain" description="TonB-dependent receptor-like beta-barrel" evidence="13">
    <location>
        <begin position="235"/>
        <end position="645"/>
    </location>
</feature>
<dbReference type="Gene3D" id="2.170.130.10">
    <property type="entry name" value="TonB-dependent receptor, plug domain"/>
    <property type="match status" value="1"/>
</dbReference>
<evidence type="ECO:0000313" key="15">
    <source>
        <dbReference type="EMBL" id="EAR28563.1"/>
    </source>
</evidence>
<comment type="subcellular location">
    <subcellularLocation>
        <location evidence="1 11">Cell outer membrane</location>
        <topology evidence="1 11">Multi-pass membrane protein</topology>
    </subcellularLocation>
</comment>
<dbReference type="STRING" id="87626.PTD2_22147"/>
<dbReference type="RefSeq" id="WP_009840390.1">
    <property type="nucleotide sequence ID" value="NZ_CH959301.1"/>
</dbReference>
<sequence length="679" mass="77110">MKIKLIPLNVFVNLPLLFSASSLLLPFISFEALSASEPSDLFELPLEDLLDIEVLSPSQTVKKIGQAPNIITSITAKQIASMGARTLSDVLKMVPGVQVLTRRNGQDMVWIRGIPTGRNSKVMLLIDGVPQREGLIGGWSSDEQTQINNIERIEVIRGPGSALYGGDAYSGMISIFTKHKVPQYNTVTAGIASFDKQWLNFEAGKEVGQSKLIVSGRWQQSEGYAQQYDRAGLDSTHNNNVKAKSLSGTFLSGNWQLGANFDDFTTEYPHYSSAQYKSQRYEILSAYLKHVFNFDKLTIENQLYTYQVTRTFERTIKDLDASINFYSDSDLDSDSNGLRSQWSYAFNSQQHTVFGLIYQQRNVSQYHETISLKNGIAVNEIESRVLKNGDSSPASHNRAVYIQHESLWMANQLGVTLGARVDDYPEFDTEISPRVALTYQSNQDWSGKVILGTAFRPPTFLQQYEIRNDNNVSGNPALTPEQIETIEAEWVYHFSTNNNLAIRGFRSQLSDFIQSIDGKPYENSEAQLAVPGYEIEWNKKYQTTWSFFNRISTSFNYTRVNSDQASLAKNTLNWLVFAEDTQFSFYFGLNYLGRRNESDTYHSAVKVAQLAEQDNKRSYWTLDSHLSYRPHLESPWLLTLSAKNVLNKQHYNPTLAPDSYYDVRKEPRSLDLSLSYQFK</sequence>
<accession>A4CB05</accession>
<dbReference type="HOGENOM" id="CLU_008287_18_0_6"/>
<evidence type="ECO:0000259" key="14">
    <source>
        <dbReference type="Pfam" id="PF07715"/>
    </source>
</evidence>
<dbReference type="OrthoDB" id="9764669at2"/>
<evidence type="ECO:0000256" key="3">
    <source>
        <dbReference type="ARBA" id="ARBA00022448"/>
    </source>
</evidence>
<keyword evidence="7 12" id="KW-0798">TonB box</keyword>
<evidence type="ECO:0000259" key="13">
    <source>
        <dbReference type="Pfam" id="PF00593"/>
    </source>
</evidence>
<dbReference type="eggNOG" id="COG4771">
    <property type="taxonomic scope" value="Bacteria"/>
</dbReference>
<keyword evidence="16" id="KW-1185">Reference proteome</keyword>
<dbReference type="GO" id="GO:0009279">
    <property type="term" value="C:cell outer membrane"/>
    <property type="evidence" value="ECO:0007669"/>
    <property type="project" value="UniProtKB-SubCell"/>
</dbReference>
<evidence type="ECO:0000256" key="12">
    <source>
        <dbReference type="RuleBase" id="RU003357"/>
    </source>
</evidence>
<proteinExistence type="inferred from homology"/>
<dbReference type="PROSITE" id="PS52016">
    <property type="entry name" value="TONB_DEPENDENT_REC_3"/>
    <property type="match status" value="1"/>
</dbReference>
<dbReference type="Gene3D" id="2.40.170.20">
    <property type="entry name" value="TonB-dependent receptor, beta-barrel domain"/>
    <property type="match status" value="1"/>
</dbReference>
<keyword evidence="9 15" id="KW-0675">Receptor</keyword>
<keyword evidence="8 11" id="KW-0472">Membrane</keyword>
<evidence type="ECO:0000256" key="2">
    <source>
        <dbReference type="ARBA" id="ARBA00008143"/>
    </source>
</evidence>
<dbReference type="GO" id="GO:0044718">
    <property type="term" value="P:siderophore transmembrane transport"/>
    <property type="evidence" value="ECO:0007669"/>
    <property type="project" value="TreeGrafter"/>
</dbReference>
<evidence type="ECO:0000256" key="9">
    <source>
        <dbReference type="ARBA" id="ARBA00023170"/>
    </source>
</evidence>
<dbReference type="Pfam" id="PF00593">
    <property type="entry name" value="TonB_dep_Rec_b-barrel"/>
    <property type="match status" value="1"/>
</dbReference>
<evidence type="ECO:0000313" key="16">
    <source>
        <dbReference type="Proteomes" id="UP000006201"/>
    </source>
</evidence>
<evidence type="ECO:0000256" key="10">
    <source>
        <dbReference type="ARBA" id="ARBA00023237"/>
    </source>
</evidence>
<dbReference type="Pfam" id="PF07715">
    <property type="entry name" value="Plug"/>
    <property type="match status" value="1"/>
</dbReference>
<dbReference type="InterPro" id="IPR036942">
    <property type="entry name" value="Beta-barrel_TonB_sf"/>
</dbReference>
<keyword evidence="6" id="KW-0732">Signal</keyword>